<proteinExistence type="predicted"/>
<accession>A0A9W4JMR9</accession>
<dbReference type="OrthoDB" id="4088536at2759"/>
<dbReference type="Proteomes" id="UP001152649">
    <property type="component" value="Unassembled WGS sequence"/>
</dbReference>
<comment type="caution">
    <text evidence="1">The sequence shown here is derived from an EMBL/GenBank/DDBJ whole genome shotgun (WGS) entry which is preliminary data.</text>
</comment>
<sequence>MSYVGIIPRGFFMEACIGLHCPDVPVLGVVDFGADSLRFDLIWTDPWPYGKVVDIASEECPVLDIEPGLVDQS</sequence>
<gene>
    <name evidence="1" type="ORF">PSALAMII_LOCUS8049</name>
</gene>
<protein>
    <submittedName>
        <fullName evidence="1">Uncharacterized protein</fullName>
    </submittedName>
</protein>
<name>A0A9W4JMR9_9EURO</name>
<evidence type="ECO:0000313" key="2">
    <source>
        <dbReference type="Proteomes" id="UP001152649"/>
    </source>
</evidence>
<keyword evidence="2" id="KW-1185">Reference proteome</keyword>
<dbReference type="EMBL" id="CAJVPG010000419">
    <property type="protein sequence ID" value="CAG8403623.1"/>
    <property type="molecule type" value="Genomic_DNA"/>
</dbReference>
<organism evidence="1 2">
    <name type="scientific">Penicillium salamii</name>
    <dbReference type="NCBI Taxonomy" id="1612424"/>
    <lineage>
        <taxon>Eukaryota</taxon>
        <taxon>Fungi</taxon>
        <taxon>Dikarya</taxon>
        <taxon>Ascomycota</taxon>
        <taxon>Pezizomycotina</taxon>
        <taxon>Eurotiomycetes</taxon>
        <taxon>Eurotiomycetidae</taxon>
        <taxon>Eurotiales</taxon>
        <taxon>Aspergillaceae</taxon>
        <taxon>Penicillium</taxon>
    </lineage>
</organism>
<evidence type="ECO:0000313" key="1">
    <source>
        <dbReference type="EMBL" id="CAG8403623.1"/>
    </source>
</evidence>
<reference evidence="1" key="1">
    <citation type="submission" date="2021-07" db="EMBL/GenBank/DDBJ databases">
        <authorList>
            <person name="Branca A.L. A."/>
        </authorList>
    </citation>
    <scope>NUCLEOTIDE SEQUENCE</scope>
</reference>
<dbReference type="AlphaFoldDB" id="A0A9W4JMR9"/>